<evidence type="ECO:0000256" key="1">
    <source>
        <dbReference type="SAM" id="MobiDB-lite"/>
    </source>
</evidence>
<reference evidence="3" key="1">
    <citation type="submission" date="2021-01" db="EMBL/GenBank/DDBJ databases">
        <authorList>
            <person name="Corre E."/>
            <person name="Pelletier E."/>
            <person name="Niang G."/>
            <person name="Scheremetjew M."/>
            <person name="Finn R."/>
            <person name="Kale V."/>
            <person name="Holt S."/>
            <person name="Cochrane G."/>
            <person name="Meng A."/>
            <person name="Brown T."/>
            <person name="Cohen L."/>
        </authorList>
    </citation>
    <scope>NUCLEOTIDE SEQUENCE</scope>
    <source>
        <strain evidence="3">CCMP125</strain>
    </source>
</reference>
<feature type="compositionally biased region" description="Acidic residues" evidence="1">
    <location>
        <begin position="267"/>
        <end position="282"/>
    </location>
</feature>
<evidence type="ECO:0000313" key="3">
    <source>
        <dbReference type="EMBL" id="CAD9976595.1"/>
    </source>
</evidence>
<gene>
    <name evidence="2" type="ORF">APAL1065_LOCUS16793</name>
    <name evidence="3" type="ORF">APAL1065_LOCUS16794</name>
</gene>
<feature type="compositionally biased region" description="Polar residues" evidence="1">
    <location>
        <begin position="295"/>
        <end position="306"/>
    </location>
</feature>
<dbReference type="AlphaFoldDB" id="A0A6U3BVB3"/>
<accession>A0A6U3BVB3</accession>
<proteinExistence type="predicted"/>
<dbReference type="EMBL" id="HBHT01025022">
    <property type="protein sequence ID" value="CAD9976593.1"/>
    <property type="molecule type" value="Transcribed_RNA"/>
</dbReference>
<feature type="region of interest" description="Disordered" evidence="1">
    <location>
        <begin position="205"/>
        <end position="224"/>
    </location>
</feature>
<feature type="region of interest" description="Disordered" evidence="1">
    <location>
        <begin position="236"/>
        <end position="317"/>
    </location>
</feature>
<feature type="compositionally biased region" description="Basic residues" evidence="1">
    <location>
        <begin position="140"/>
        <end position="159"/>
    </location>
</feature>
<sequence>MNLSMEMEMETPAVAGAATMAQHYEQDQSAPQSPIYDPSYSYFDDDDVEDDPQTLAYYEYKPVEGSAMANDKPVGMSLVPGPPLPADRLARKQRNFPRRGGFVHSSLLRSAVYACMSDGEGPSPETPNSLSVTDLLNGKGGKHSSPRKRMRRTDHKTRLSRSNSTATQEESPTPNGNSPTGAPSASEDAVIARATDLLQRLCVNSLDPSDHKSGKPAQRPHRPRLVALKNHTGASMLTSHSSSHNRRLLARRTLSVSSRHSTSRMDEGDDHNDEPDQDDDADFERAAPVRRVSRRTSYQSQISTGTADYEDDLDEFH</sequence>
<protein>
    <submittedName>
        <fullName evidence="3">Uncharacterized protein</fullName>
    </submittedName>
</protein>
<feature type="compositionally biased region" description="Acidic residues" evidence="1">
    <location>
        <begin position="308"/>
        <end position="317"/>
    </location>
</feature>
<name>A0A6U3BVB3_9STRA</name>
<feature type="region of interest" description="Disordered" evidence="1">
    <location>
        <begin position="18"/>
        <end position="38"/>
    </location>
</feature>
<feature type="region of interest" description="Disordered" evidence="1">
    <location>
        <begin position="118"/>
        <end position="186"/>
    </location>
</feature>
<dbReference type="EMBL" id="HBHT01025023">
    <property type="protein sequence ID" value="CAD9976595.1"/>
    <property type="molecule type" value="Transcribed_RNA"/>
</dbReference>
<evidence type="ECO:0000313" key="2">
    <source>
        <dbReference type="EMBL" id="CAD9976593.1"/>
    </source>
</evidence>
<organism evidence="3">
    <name type="scientific">Entomoneis paludosa</name>
    <dbReference type="NCBI Taxonomy" id="265537"/>
    <lineage>
        <taxon>Eukaryota</taxon>
        <taxon>Sar</taxon>
        <taxon>Stramenopiles</taxon>
        <taxon>Ochrophyta</taxon>
        <taxon>Bacillariophyta</taxon>
        <taxon>Bacillariophyceae</taxon>
        <taxon>Bacillariophycidae</taxon>
        <taxon>Entomoneidaceae</taxon>
        <taxon>Entomoneis</taxon>
    </lineage>
</organism>
<feature type="compositionally biased region" description="Polar residues" evidence="1">
    <location>
        <begin position="160"/>
        <end position="183"/>
    </location>
</feature>